<reference evidence="2 3" key="1">
    <citation type="journal article" date="2016" name="Nat. Commun.">
        <title>Thousands of microbial genomes shed light on interconnected biogeochemical processes in an aquifer system.</title>
        <authorList>
            <person name="Anantharaman K."/>
            <person name="Brown C.T."/>
            <person name="Hug L.A."/>
            <person name="Sharon I."/>
            <person name="Castelle C.J."/>
            <person name="Probst A.J."/>
            <person name="Thomas B.C."/>
            <person name="Singh A."/>
            <person name="Wilkins M.J."/>
            <person name="Karaoz U."/>
            <person name="Brodie E.L."/>
            <person name="Williams K.H."/>
            <person name="Hubbard S.S."/>
            <person name="Banfield J.F."/>
        </authorList>
    </citation>
    <scope>NUCLEOTIDE SEQUENCE [LARGE SCALE GENOMIC DNA]</scope>
</reference>
<protein>
    <submittedName>
        <fullName evidence="2">Uncharacterized protein</fullName>
    </submittedName>
</protein>
<dbReference type="Proteomes" id="UP000178429">
    <property type="component" value="Unassembled WGS sequence"/>
</dbReference>
<keyword evidence="1" id="KW-0472">Membrane</keyword>
<evidence type="ECO:0000256" key="1">
    <source>
        <dbReference type="SAM" id="Phobius"/>
    </source>
</evidence>
<dbReference type="Pfam" id="PF08309">
    <property type="entry name" value="LVIVD"/>
    <property type="match status" value="2"/>
</dbReference>
<sequence>MWNRTKGQALIEILVAMGVAALMLPAILTGFVASREGKVQQNQRLKAVGLAREAAEAVRSVRQRDWDNIAVNGIYHPEVLGTSWVLVAGGEVIEDFTRQLTISDYLRDGQVDPSIKRVEIEVSWNSILSSNVTLTIYLTRLDNLIYTETTVSDFDAGTKNGVVATNISGGEVQLSAGGRADWCEPELTIDPLELPRQGEAMAVWAIEGGAFAGTGANASGVSFANIEITNDYPPDAKILGTVDGYKTNDVFGEATHGYLATDTNNQEVVIINLSNYQAVGSFDTPGPADAESVFVLGNVGYVVSNDTLYTFDLSGKDGPRQALDTNGVVLAGKGKGLYVVGTNVYVATESSTQLQIVDAADPSDLKITGFAQSAGGSGVDVVVNESQTRAYLVTVGSAGQDELFVIDISDKSGLRSVVSSYNTDGMDPKGVTVVPGNRVIVVGQNGEEYQVVDITDEAQLEKCGGISIDSGVNDISSVVEGDGDAYSYIVTKDADSEFKIIEGGPGGQAGTSGSFESAAFAPGASVAFNRFVATVLEPNQTNITFQVGTADSVGGNCLGVAFSFVGPDGTADTFFETGGPIPYDNDDVGYENPGECFAYKAYFNSTDPASSPILYDVTVNYSP</sequence>
<keyword evidence="1" id="KW-1133">Transmembrane helix</keyword>
<accession>A0A1F8C1R6</accession>
<name>A0A1F8C1R6_9BACT</name>
<evidence type="ECO:0000313" key="2">
    <source>
        <dbReference type="EMBL" id="OGM70202.1"/>
    </source>
</evidence>
<evidence type="ECO:0000313" key="3">
    <source>
        <dbReference type="Proteomes" id="UP000178429"/>
    </source>
</evidence>
<keyword evidence="1" id="KW-0812">Transmembrane</keyword>
<feature type="transmembrane region" description="Helical" evidence="1">
    <location>
        <begin position="9"/>
        <end position="33"/>
    </location>
</feature>
<dbReference type="InterPro" id="IPR011044">
    <property type="entry name" value="Quino_amine_DH_bsu"/>
</dbReference>
<dbReference type="InterPro" id="IPR013211">
    <property type="entry name" value="LVIVD"/>
</dbReference>
<dbReference type="EMBL" id="MGHL01000006">
    <property type="protein sequence ID" value="OGM70202.1"/>
    <property type="molecule type" value="Genomic_DNA"/>
</dbReference>
<dbReference type="STRING" id="1802525.A2975_03970"/>
<proteinExistence type="predicted"/>
<comment type="caution">
    <text evidence="2">The sequence shown here is derived from an EMBL/GenBank/DDBJ whole genome shotgun (WGS) entry which is preliminary data.</text>
</comment>
<organism evidence="2 3">
    <name type="scientific">Candidatus Woesebacteria bacterium RIFCSPLOWO2_01_FULL_44_14</name>
    <dbReference type="NCBI Taxonomy" id="1802525"/>
    <lineage>
        <taxon>Bacteria</taxon>
        <taxon>Candidatus Woeseibacteriota</taxon>
    </lineage>
</organism>
<gene>
    <name evidence="2" type="ORF">A2975_03970</name>
</gene>
<dbReference type="AlphaFoldDB" id="A0A1F8C1R6"/>
<dbReference type="SUPFAM" id="SSF50969">
    <property type="entry name" value="YVTN repeat-like/Quinoprotein amine dehydrogenase"/>
    <property type="match status" value="1"/>
</dbReference>